<evidence type="ECO:0008006" key="2">
    <source>
        <dbReference type="Google" id="ProtNLM"/>
    </source>
</evidence>
<name>A0A212JWE2_9DELT</name>
<organism evidence="1">
    <name type="scientific">uncultured delta proteobacterium</name>
    <dbReference type="NCBI Taxonomy" id="34034"/>
    <lineage>
        <taxon>Bacteria</taxon>
        <taxon>Deltaproteobacteria</taxon>
        <taxon>environmental samples</taxon>
    </lineage>
</organism>
<gene>
    <name evidence="1" type="ORF">KL86DPRO_20198</name>
</gene>
<sequence length="302" mass="34673">MKTRENYAHSATFEEFITAFDAVKRSSNPLVSNVFFYTSHLKSVILGKKCLLYSYDDCLFLLIPRHGIYNDCLYAACSVASLERRLKQLMHEPECSGKPLRILLIGKDAAIRPLYGPLSACDFEDLGKLVKLTKPQVLEYMKNPLQEAASQAEFAVKDDAEKILERLKTEFDLYSDNIPELETIAMDAEKRHIAIIRKDNTIISLFYFHIQNMTFIDDYSWCSVKYRGTGIFKDIYTFVMQNLRTRCPAIRNATVFRPLTNKPSLAIAAHSGEQQFDFFMHTWVCWQGLKPNIQPAVISSHD</sequence>
<evidence type="ECO:0000313" key="1">
    <source>
        <dbReference type="EMBL" id="SBW03759.1"/>
    </source>
</evidence>
<dbReference type="AlphaFoldDB" id="A0A212JWE2"/>
<reference evidence="1" key="1">
    <citation type="submission" date="2016-04" db="EMBL/GenBank/DDBJ databases">
        <authorList>
            <person name="Evans L.H."/>
            <person name="Alamgir A."/>
            <person name="Owens N."/>
            <person name="Weber N.D."/>
            <person name="Virtaneva K."/>
            <person name="Barbian K."/>
            <person name="Babar A."/>
            <person name="Rosenke K."/>
        </authorList>
    </citation>
    <scope>NUCLEOTIDE SEQUENCE</scope>
    <source>
        <strain evidence="1">86</strain>
    </source>
</reference>
<accession>A0A212JWE2</accession>
<protein>
    <recommendedName>
        <fullName evidence="2">N-acetyltransferase domain-containing protein</fullName>
    </recommendedName>
</protein>
<proteinExistence type="predicted"/>
<dbReference type="EMBL" id="FLUQ01000002">
    <property type="protein sequence ID" value="SBW03759.1"/>
    <property type="molecule type" value="Genomic_DNA"/>
</dbReference>